<name>A0A7W9B0K1_9HYPH</name>
<reference evidence="1 2" key="1">
    <citation type="submission" date="2020-08" db="EMBL/GenBank/DDBJ databases">
        <title>Genomic Encyclopedia of Type Strains, Phase IV (KMG-IV): sequencing the most valuable type-strain genomes for metagenomic binning, comparative biology and taxonomic classification.</title>
        <authorList>
            <person name="Goeker M."/>
        </authorList>
    </citation>
    <scope>NUCLEOTIDE SEQUENCE [LARGE SCALE GENOMIC DNA]</scope>
    <source>
        <strain evidence="1 2">DSM 26944</strain>
    </source>
</reference>
<proteinExistence type="predicted"/>
<protein>
    <submittedName>
        <fullName evidence="1">Formate dehydrogenase subunit delta</fullName>
        <ecNumber evidence="1">1.17.1.9</ecNumber>
    </submittedName>
</protein>
<evidence type="ECO:0000313" key="1">
    <source>
        <dbReference type="EMBL" id="MBB5703989.1"/>
    </source>
</evidence>
<dbReference type="RefSeq" id="WP_183656713.1">
    <property type="nucleotide sequence ID" value="NZ_JACIJG010000021.1"/>
</dbReference>
<comment type="caution">
    <text evidence="1">The sequence shown here is derived from an EMBL/GenBank/DDBJ whole genome shotgun (WGS) entry which is preliminary data.</text>
</comment>
<keyword evidence="2" id="KW-1185">Reference proteome</keyword>
<evidence type="ECO:0000313" key="2">
    <source>
        <dbReference type="Proteomes" id="UP000555546"/>
    </source>
</evidence>
<dbReference type="GO" id="GO:0008863">
    <property type="term" value="F:formate dehydrogenase (NAD+) activity"/>
    <property type="evidence" value="ECO:0007669"/>
    <property type="project" value="UniProtKB-EC"/>
</dbReference>
<dbReference type="Proteomes" id="UP000555546">
    <property type="component" value="Unassembled WGS sequence"/>
</dbReference>
<gene>
    <name evidence="1" type="ORF">FHS76_003904</name>
</gene>
<accession>A0A7W9B0K1</accession>
<organism evidence="1 2">
    <name type="scientific">Brucella daejeonensis</name>
    <dbReference type="NCBI Taxonomy" id="659015"/>
    <lineage>
        <taxon>Bacteria</taxon>
        <taxon>Pseudomonadati</taxon>
        <taxon>Pseudomonadota</taxon>
        <taxon>Alphaproteobacteria</taxon>
        <taxon>Hyphomicrobiales</taxon>
        <taxon>Brucellaceae</taxon>
        <taxon>Brucella/Ochrobactrum group</taxon>
        <taxon>Brucella</taxon>
    </lineage>
</organism>
<dbReference type="Pfam" id="PF11390">
    <property type="entry name" value="FdsD"/>
    <property type="match status" value="1"/>
</dbReference>
<dbReference type="EMBL" id="JACIJG010000021">
    <property type="protein sequence ID" value="MBB5703989.1"/>
    <property type="molecule type" value="Genomic_DNA"/>
</dbReference>
<dbReference type="EC" id="1.17.1.9" evidence="1"/>
<keyword evidence="1" id="KW-0560">Oxidoreductase</keyword>
<sequence length="76" mass="8386">MYKSRIPQMANQIATFFTSQPEDKRVAGVSGHINAFWEPRMRRQLLDLVAAGGEGLHPLVLAAAAHVHDPKVATQH</sequence>
<dbReference type="AlphaFoldDB" id="A0A7W9B0K1"/>
<dbReference type="InterPro" id="IPR021074">
    <property type="entry name" value="Formate_DH_dsu"/>
</dbReference>